<dbReference type="Gene3D" id="2.60.450.10">
    <property type="entry name" value="Lipopolysaccharide (LPS) transport protein A like domain"/>
    <property type="match status" value="1"/>
</dbReference>
<dbReference type="Pfam" id="PF03968">
    <property type="entry name" value="LptD_N"/>
    <property type="match status" value="1"/>
</dbReference>
<dbReference type="Proteomes" id="UP001225596">
    <property type="component" value="Unassembled WGS sequence"/>
</dbReference>
<comment type="function">
    <text evidence="4">Involved in the assembly of lipopolysaccharide (LPS). Required for the translocation of LPS from the inner membrane to the outer membrane.</text>
</comment>
<proteinExistence type="inferred from homology"/>
<dbReference type="HAMAP" id="MF_01914">
    <property type="entry name" value="LPS_assembly_LptA"/>
    <property type="match status" value="1"/>
</dbReference>
<dbReference type="InterPro" id="IPR014340">
    <property type="entry name" value="LptA"/>
</dbReference>
<dbReference type="RefSeq" id="WP_338436936.1">
    <property type="nucleotide sequence ID" value="NZ_JAUYVH010000006.1"/>
</dbReference>
<reference evidence="6 7" key="1">
    <citation type="submission" date="2023-08" db="EMBL/GenBank/DDBJ databases">
        <title>Oxalobacteraceae gen .nov., isolated from river sludge outside the plant.</title>
        <authorList>
            <person name="Zhao S.Y."/>
        </authorList>
    </citation>
    <scope>NUCLEOTIDE SEQUENCE [LARGE SCALE GENOMIC DNA]</scope>
    <source>
        <strain evidence="6 7">R-40</strain>
    </source>
</reference>
<evidence type="ECO:0000313" key="7">
    <source>
        <dbReference type="Proteomes" id="UP001225596"/>
    </source>
</evidence>
<keyword evidence="2 4" id="KW-0732">Signal</keyword>
<dbReference type="InterPro" id="IPR005653">
    <property type="entry name" value="OstA-like_N"/>
</dbReference>
<feature type="signal peptide" evidence="4">
    <location>
        <begin position="1"/>
        <end position="22"/>
    </location>
</feature>
<dbReference type="NCBIfam" id="TIGR03002">
    <property type="entry name" value="outer_YhbN_LptA"/>
    <property type="match status" value="1"/>
</dbReference>
<dbReference type="PANTHER" id="PTHR36504:SF1">
    <property type="entry name" value="LIPOPOLYSACCHARIDE EXPORT SYSTEM PROTEIN LPTA"/>
    <property type="match status" value="1"/>
</dbReference>
<evidence type="ECO:0000313" key="6">
    <source>
        <dbReference type="EMBL" id="MDQ9171000.1"/>
    </source>
</evidence>
<organism evidence="6 7">
    <name type="scientific">Keguizhuia sedimenti</name>
    <dbReference type="NCBI Taxonomy" id="3064264"/>
    <lineage>
        <taxon>Bacteria</taxon>
        <taxon>Pseudomonadati</taxon>
        <taxon>Pseudomonadota</taxon>
        <taxon>Betaproteobacteria</taxon>
        <taxon>Burkholderiales</taxon>
        <taxon>Oxalobacteraceae</taxon>
        <taxon>Keguizhuia</taxon>
    </lineage>
</organism>
<comment type="similarity">
    <text evidence="4">Belongs to the LptA family.</text>
</comment>
<comment type="caution">
    <text evidence="6">The sequence shown here is derived from an EMBL/GenBank/DDBJ whole genome shotgun (WGS) entry which is preliminary data.</text>
</comment>
<protein>
    <recommendedName>
        <fullName evidence="4">Lipopolysaccharide export system protein LptA</fullName>
    </recommendedName>
</protein>
<feature type="chain" id="PRO_5044907529" description="Lipopolysaccharide export system protein LptA" evidence="4">
    <location>
        <begin position="23"/>
        <end position="185"/>
    </location>
</feature>
<keyword evidence="1 4" id="KW-0813">Transport</keyword>
<evidence type="ECO:0000256" key="3">
    <source>
        <dbReference type="ARBA" id="ARBA00022764"/>
    </source>
</evidence>
<evidence type="ECO:0000256" key="2">
    <source>
        <dbReference type="ARBA" id="ARBA00022729"/>
    </source>
</evidence>
<sequence precursor="true">MNRPYLLVLLILPLLFGGHALAEKADADLPTNVEANQMAYDDVKQINIFTGNVVLTRGTLVMRAEKMVVSQDPAGYQYGTMYAAPGGFTTFRQKRDGGPDLWIEGRAADRIEYDSKTEIAKFYSKARVRLLDGQKVTDEVEGEFISYDSKTEFYSVNNTATGQSKPGAGRIRAIIQPRTNEKQEK</sequence>
<gene>
    <name evidence="4 6" type="primary">lptA</name>
    <name evidence="6" type="ORF">Q8A64_11335</name>
</gene>
<comment type="subunit">
    <text evidence="4">Component of the lipopolysaccharide transport and assembly complex.</text>
</comment>
<dbReference type="PANTHER" id="PTHR36504">
    <property type="entry name" value="LIPOPOLYSACCHARIDE EXPORT SYSTEM PROTEIN LPTA"/>
    <property type="match status" value="1"/>
</dbReference>
<feature type="domain" description="Organic solvent tolerance-like N-terminal" evidence="5">
    <location>
        <begin position="32"/>
        <end position="152"/>
    </location>
</feature>
<keyword evidence="3 4" id="KW-0574">Periplasm</keyword>
<accession>A0ABU1BPR0</accession>
<comment type="subcellular location">
    <subcellularLocation>
        <location evidence="4">Periplasm</location>
    </subcellularLocation>
</comment>
<dbReference type="EMBL" id="JAUYVH010000006">
    <property type="protein sequence ID" value="MDQ9171000.1"/>
    <property type="molecule type" value="Genomic_DNA"/>
</dbReference>
<evidence type="ECO:0000259" key="5">
    <source>
        <dbReference type="Pfam" id="PF03968"/>
    </source>
</evidence>
<name>A0ABU1BPR0_9BURK</name>
<evidence type="ECO:0000256" key="1">
    <source>
        <dbReference type="ARBA" id="ARBA00022448"/>
    </source>
</evidence>
<dbReference type="InterPro" id="IPR052037">
    <property type="entry name" value="LPS_export_LptA"/>
</dbReference>
<evidence type="ECO:0000256" key="4">
    <source>
        <dbReference type="HAMAP-Rule" id="MF_01914"/>
    </source>
</evidence>
<keyword evidence="7" id="KW-1185">Reference proteome</keyword>